<dbReference type="GO" id="GO:0042415">
    <property type="term" value="P:norepinephrine metabolic process"/>
    <property type="evidence" value="ECO:0007669"/>
    <property type="project" value="TreeGrafter"/>
</dbReference>
<accession>A0A9N9W4L7</accession>
<organism evidence="1 2">
    <name type="scientific">Diatraea saccharalis</name>
    <name type="common">sugarcane borer</name>
    <dbReference type="NCBI Taxonomy" id="40085"/>
    <lineage>
        <taxon>Eukaryota</taxon>
        <taxon>Metazoa</taxon>
        <taxon>Ecdysozoa</taxon>
        <taxon>Arthropoda</taxon>
        <taxon>Hexapoda</taxon>
        <taxon>Insecta</taxon>
        <taxon>Pterygota</taxon>
        <taxon>Neoptera</taxon>
        <taxon>Endopterygota</taxon>
        <taxon>Lepidoptera</taxon>
        <taxon>Glossata</taxon>
        <taxon>Ditrysia</taxon>
        <taxon>Pyraloidea</taxon>
        <taxon>Crambidae</taxon>
        <taxon>Crambinae</taxon>
        <taxon>Diatraea</taxon>
    </lineage>
</organism>
<dbReference type="EMBL" id="OU893341">
    <property type="protein sequence ID" value="CAG9783026.1"/>
    <property type="molecule type" value="Genomic_DNA"/>
</dbReference>
<dbReference type="PANTHER" id="PTHR46717:SF1">
    <property type="entry name" value="E3 UBIQUITIN-PROTEIN LIGASE RNF180"/>
    <property type="match status" value="1"/>
</dbReference>
<keyword evidence="2" id="KW-1185">Reference proteome</keyword>
<dbReference type="OrthoDB" id="2192561at2759"/>
<name>A0A9N9W4L7_9NEOP</name>
<protein>
    <submittedName>
        <fullName evidence="1">Uncharacterized protein</fullName>
    </submittedName>
</protein>
<dbReference type="AlphaFoldDB" id="A0A9N9W4L7"/>
<dbReference type="PANTHER" id="PTHR46717">
    <property type="entry name" value="E3 UBIQUITIN-PROTEIN LIGASE RNF180"/>
    <property type="match status" value="1"/>
</dbReference>
<sequence>MRAIAINMEPLKEIKCHKCRHVLLYGFDYSVNNCPQKCNSYNVHNFIFLDDNKIPEWIKFKIEEENWTKGKLHCYNCGFKVGSFDFVSGRKCECGSTVLPSVHFITSQVDKPVELCLFNKVTEK</sequence>
<dbReference type="Proteomes" id="UP001153714">
    <property type="component" value="Chromosome 10"/>
</dbReference>
<dbReference type="GO" id="GO:0061630">
    <property type="term" value="F:ubiquitin protein ligase activity"/>
    <property type="evidence" value="ECO:0007669"/>
    <property type="project" value="InterPro"/>
</dbReference>
<reference evidence="1" key="2">
    <citation type="submission" date="2022-10" db="EMBL/GenBank/DDBJ databases">
        <authorList>
            <consortium name="ENA_rothamsted_submissions"/>
            <consortium name="culmorum"/>
            <person name="King R."/>
        </authorList>
    </citation>
    <scope>NUCLEOTIDE SEQUENCE</scope>
</reference>
<dbReference type="GO" id="GO:0005789">
    <property type="term" value="C:endoplasmic reticulum membrane"/>
    <property type="evidence" value="ECO:0007669"/>
    <property type="project" value="TreeGrafter"/>
</dbReference>
<dbReference type="GO" id="GO:0000209">
    <property type="term" value="P:protein polyubiquitination"/>
    <property type="evidence" value="ECO:0007669"/>
    <property type="project" value="InterPro"/>
</dbReference>
<dbReference type="GO" id="GO:0031624">
    <property type="term" value="F:ubiquitin conjugating enzyme binding"/>
    <property type="evidence" value="ECO:0007669"/>
    <property type="project" value="TreeGrafter"/>
</dbReference>
<evidence type="ECO:0000313" key="2">
    <source>
        <dbReference type="Proteomes" id="UP001153714"/>
    </source>
</evidence>
<reference evidence="1" key="1">
    <citation type="submission" date="2021-12" db="EMBL/GenBank/DDBJ databases">
        <authorList>
            <person name="King R."/>
        </authorList>
    </citation>
    <scope>NUCLEOTIDE SEQUENCE</scope>
</reference>
<gene>
    <name evidence="1" type="ORF">DIATSA_LOCUS1234</name>
</gene>
<proteinExistence type="predicted"/>
<dbReference type="GO" id="GO:0042428">
    <property type="term" value="P:serotonin metabolic process"/>
    <property type="evidence" value="ECO:0007669"/>
    <property type="project" value="TreeGrafter"/>
</dbReference>
<dbReference type="GO" id="GO:0032436">
    <property type="term" value="P:positive regulation of proteasomal ubiquitin-dependent protein catabolic process"/>
    <property type="evidence" value="ECO:0007669"/>
    <property type="project" value="TreeGrafter"/>
</dbReference>
<evidence type="ECO:0000313" key="1">
    <source>
        <dbReference type="EMBL" id="CAG9783026.1"/>
    </source>
</evidence>
<dbReference type="InterPro" id="IPR033263">
    <property type="entry name" value="RNF180"/>
</dbReference>